<protein>
    <submittedName>
        <fullName evidence="1">Uncharacterized protein</fullName>
    </submittedName>
</protein>
<name>A0AA88VAU1_9ASTE</name>
<organism evidence="1 2">
    <name type="scientific">Escallonia herrerae</name>
    <dbReference type="NCBI Taxonomy" id="1293975"/>
    <lineage>
        <taxon>Eukaryota</taxon>
        <taxon>Viridiplantae</taxon>
        <taxon>Streptophyta</taxon>
        <taxon>Embryophyta</taxon>
        <taxon>Tracheophyta</taxon>
        <taxon>Spermatophyta</taxon>
        <taxon>Magnoliopsida</taxon>
        <taxon>eudicotyledons</taxon>
        <taxon>Gunneridae</taxon>
        <taxon>Pentapetalae</taxon>
        <taxon>asterids</taxon>
        <taxon>campanulids</taxon>
        <taxon>Escalloniales</taxon>
        <taxon>Escalloniaceae</taxon>
        <taxon>Escallonia</taxon>
    </lineage>
</organism>
<dbReference type="AlphaFoldDB" id="A0AA88VAU1"/>
<dbReference type="EMBL" id="JAVXUP010002164">
    <property type="protein sequence ID" value="KAK3005152.1"/>
    <property type="molecule type" value="Genomic_DNA"/>
</dbReference>
<evidence type="ECO:0000313" key="1">
    <source>
        <dbReference type="EMBL" id="KAK3005152.1"/>
    </source>
</evidence>
<proteinExistence type="predicted"/>
<sequence>MMMLAVCSFSRTANGFYATPTKGTLVINFSDVIQGRRRINKKTPALFINLGQKNPATNHQVLLLPPSLFSQETRRMATEQPKAATEETKIDLFEDDDEFEEFEIDQVNQIQGQKLGDPMEP</sequence>
<evidence type="ECO:0000313" key="2">
    <source>
        <dbReference type="Proteomes" id="UP001188597"/>
    </source>
</evidence>
<comment type="caution">
    <text evidence="1">The sequence shown here is derived from an EMBL/GenBank/DDBJ whole genome shotgun (WGS) entry which is preliminary data.</text>
</comment>
<keyword evidence="2" id="KW-1185">Reference proteome</keyword>
<accession>A0AA88VAU1</accession>
<dbReference type="Proteomes" id="UP001188597">
    <property type="component" value="Unassembled WGS sequence"/>
</dbReference>
<gene>
    <name evidence="1" type="ORF">RJ639_017158</name>
</gene>
<reference evidence="1" key="1">
    <citation type="submission" date="2022-12" db="EMBL/GenBank/DDBJ databases">
        <title>Draft genome assemblies for two species of Escallonia (Escalloniales).</title>
        <authorList>
            <person name="Chanderbali A."/>
            <person name="Dervinis C."/>
            <person name="Anghel I."/>
            <person name="Soltis D."/>
            <person name="Soltis P."/>
            <person name="Zapata F."/>
        </authorList>
    </citation>
    <scope>NUCLEOTIDE SEQUENCE</scope>
    <source>
        <strain evidence="1">UCBG64.0493</strain>
        <tissue evidence="1">Leaf</tissue>
    </source>
</reference>